<proteinExistence type="predicted"/>
<sequence>MTMLYRLLLNLQTLKLKLHLQLLTSLLSHDVLMLVFSCLYFALMIMLSVRRQLFLLMAPLFEVMVSSHFSTGRWCFAFELKISGVKLKSSSKAKKSFKIESSIVAKGFPSFGVVVDAEGRDNKAGETVRGAGVANDVPDVASVVLGLAWPQALGQAKPGLARPHGQGQGQGTSTPIDASLILHQMSGLRDTENAATPELRSHQQTAAQEQPNPPASESAEPRTDPEDVDHDSPPPVSLGSGSCQRKHTSTDPHQLDLSDQDNEDKEQPSTLSQLVNGKKKAYPTSVDKEYPAPLAQGTANA</sequence>
<evidence type="ECO:0000256" key="2">
    <source>
        <dbReference type="SAM" id="Phobius"/>
    </source>
</evidence>
<evidence type="ECO:0000313" key="3">
    <source>
        <dbReference type="EMBL" id="KAF8422827.1"/>
    </source>
</evidence>
<dbReference type="Proteomes" id="UP001194468">
    <property type="component" value="Unassembled WGS sequence"/>
</dbReference>
<dbReference type="AlphaFoldDB" id="A0AAD4G6X9"/>
<evidence type="ECO:0000256" key="1">
    <source>
        <dbReference type="SAM" id="MobiDB-lite"/>
    </source>
</evidence>
<feature type="region of interest" description="Disordered" evidence="1">
    <location>
        <begin position="198"/>
        <end position="301"/>
    </location>
</feature>
<keyword evidence="2" id="KW-0812">Transmembrane</keyword>
<keyword evidence="2" id="KW-0472">Membrane</keyword>
<keyword evidence="2" id="KW-1133">Transmembrane helix</keyword>
<accession>A0AAD4G6X9</accession>
<comment type="caution">
    <text evidence="3">The sequence shown here is derived from an EMBL/GenBank/DDBJ whole genome shotgun (WGS) entry which is preliminary data.</text>
</comment>
<dbReference type="EMBL" id="WHUW01000120">
    <property type="protein sequence ID" value="KAF8422827.1"/>
    <property type="molecule type" value="Genomic_DNA"/>
</dbReference>
<reference evidence="3" key="1">
    <citation type="submission" date="2019-10" db="EMBL/GenBank/DDBJ databases">
        <authorList>
            <consortium name="DOE Joint Genome Institute"/>
            <person name="Kuo A."/>
            <person name="Miyauchi S."/>
            <person name="Kiss E."/>
            <person name="Drula E."/>
            <person name="Kohler A."/>
            <person name="Sanchez-Garcia M."/>
            <person name="Andreopoulos B."/>
            <person name="Barry K.W."/>
            <person name="Bonito G."/>
            <person name="Buee M."/>
            <person name="Carver A."/>
            <person name="Chen C."/>
            <person name="Cichocki N."/>
            <person name="Clum A."/>
            <person name="Culley D."/>
            <person name="Crous P.W."/>
            <person name="Fauchery L."/>
            <person name="Girlanda M."/>
            <person name="Hayes R."/>
            <person name="Keri Z."/>
            <person name="LaButti K."/>
            <person name="Lipzen A."/>
            <person name="Lombard V."/>
            <person name="Magnuson J."/>
            <person name="Maillard F."/>
            <person name="Morin E."/>
            <person name="Murat C."/>
            <person name="Nolan M."/>
            <person name="Ohm R."/>
            <person name="Pangilinan J."/>
            <person name="Pereira M."/>
            <person name="Perotto S."/>
            <person name="Peter M."/>
            <person name="Riley R."/>
            <person name="Sitrit Y."/>
            <person name="Stielow B."/>
            <person name="Szollosi G."/>
            <person name="Zifcakova L."/>
            <person name="Stursova M."/>
            <person name="Spatafora J.W."/>
            <person name="Tedersoo L."/>
            <person name="Vaario L.-M."/>
            <person name="Yamada A."/>
            <person name="Yan M."/>
            <person name="Wang P."/>
            <person name="Xu J."/>
            <person name="Bruns T."/>
            <person name="Baldrian P."/>
            <person name="Vilgalys R."/>
            <person name="Henrissat B."/>
            <person name="Grigoriev I.V."/>
            <person name="Hibbett D."/>
            <person name="Nagy L.G."/>
            <person name="Martin F.M."/>
        </authorList>
    </citation>
    <scope>NUCLEOTIDE SEQUENCE</scope>
    <source>
        <strain evidence="3">BED1</strain>
    </source>
</reference>
<organism evidence="3 4">
    <name type="scientific">Boletus edulis BED1</name>
    <dbReference type="NCBI Taxonomy" id="1328754"/>
    <lineage>
        <taxon>Eukaryota</taxon>
        <taxon>Fungi</taxon>
        <taxon>Dikarya</taxon>
        <taxon>Basidiomycota</taxon>
        <taxon>Agaricomycotina</taxon>
        <taxon>Agaricomycetes</taxon>
        <taxon>Agaricomycetidae</taxon>
        <taxon>Boletales</taxon>
        <taxon>Boletineae</taxon>
        <taxon>Boletaceae</taxon>
        <taxon>Boletoideae</taxon>
        <taxon>Boletus</taxon>
    </lineage>
</organism>
<gene>
    <name evidence="3" type="ORF">L210DRAFT_3509856</name>
</gene>
<feature type="transmembrane region" description="Helical" evidence="2">
    <location>
        <begin position="20"/>
        <end position="47"/>
    </location>
</feature>
<name>A0AAD4G6X9_BOLED</name>
<reference evidence="3" key="2">
    <citation type="journal article" date="2020" name="Nat. Commun.">
        <title>Large-scale genome sequencing of mycorrhizal fungi provides insights into the early evolution of symbiotic traits.</title>
        <authorList>
            <person name="Miyauchi S."/>
            <person name="Kiss E."/>
            <person name="Kuo A."/>
            <person name="Drula E."/>
            <person name="Kohler A."/>
            <person name="Sanchez-Garcia M."/>
            <person name="Morin E."/>
            <person name="Andreopoulos B."/>
            <person name="Barry K.W."/>
            <person name="Bonito G."/>
            <person name="Buee M."/>
            <person name="Carver A."/>
            <person name="Chen C."/>
            <person name="Cichocki N."/>
            <person name="Clum A."/>
            <person name="Culley D."/>
            <person name="Crous P.W."/>
            <person name="Fauchery L."/>
            <person name="Girlanda M."/>
            <person name="Hayes R.D."/>
            <person name="Keri Z."/>
            <person name="LaButti K."/>
            <person name="Lipzen A."/>
            <person name="Lombard V."/>
            <person name="Magnuson J."/>
            <person name="Maillard F."/>
            <person name="Murat C."/>
            <person name="Nolan M."/>
            <person name="Ohm R.A."/>
            <person name="Pangilinan J."/>
            <person name="Pereira M.F."/>
            <person name="Perotto S."/>
            <person name="Peter M."/>
            <person name="Pfister S."/>
            <person name="Riley R."/>
            <person name="Sitrit Y."/>
            <person name="Stielow J.B."/>
            <person name="Szollosi G."/>
            <person name="Zifcakova L."/>
            <person name="Stursova M."/>
            <person name="Spatafora J.W."/>
            <person name="Tedersoo L."/>
            <person name="Vaario L.M."/>
            <person name="Yamada A."/>
            <person name="Yan M."/>
            <person name="Wang P."/>
            <person name="Xu J."/>
            <person name="Bruns T."/>
            <person name="Baldrian P."/>
            <person name="Vilgalys R."/>
            <person name="Dunand C."/>
            <person name="Henrissat B."/>
            <person name="Grigoriev I.V."/>
            <person name="Hibbett D."/>
            <person name="Nagy L.G."/>
            <person name="Martin F.M."/>
        </authorList>
    </citation>
    <scope>NUCLEOTIDE SEQUENCE</scope>
    <source>
        <strain evidence="3">BED1</strain>
    </source>
</reference>
<evidence type="ECO:0000313" key="4">
    <source>
        <dbReference type="Proteomes" id="UP001194468"/>
    </source>
</evidence>
<keyword evidence="4" id="KW-1185">Reference proteome</keyword>
<protein>
    <submittedName>
        <fullName evidence="3">Uncharacterized protein</fullName>
    </submittedName>
</protein>